<gene>
    <name evidence="5" type="ORF">B9G98_03753</name>
</gene>
<dbReference type="OrthoDB" id="10266662at2759"/>
<evidence type="ECO:0000256" key="2">
    <source>
        <dbReference type="ARBA" id="ARBA00005907"/>
    </source>
</evidence>
<feature type="compositionally biased region" description="Acidic residues" evidence="4">
    <location>
        <begin position="78"/>
        <end position="97"/>
    </location>
</feature>
<protein>
    <submittedName>
        <fullName evidence="5">Nucleolar complex protein 2</fullName>
    </submittedName>
</protein>
<dbReference type="STRING" id="45607.A0A2T0FMB4"/>
<sequence>MGKVKKAKKFRKSHLKDKIEQKRKEQKHAQLIGRKKGKKPAVQAAEEPETNGIDAPKQNLAILEDEAGFEQYLSESEQSQEDGSDGSGSDNEDDEAEIAAEEAAWLNGGNGVDEPESDAEELSKETIQGWVTQLEKTLKPMKQIVRALAAEDSVTDASTYDLLLKVGLHNVPQAIRHHLPLNENKTPVQTKRLTEYTPSLKVYCQVLTDMLKNSSSRRISQVVSASQKSMPYFISLRKLVKDFVKAFASVIVNRNLSDEVKLEAFSVLQNSCTAYPNALTELALKYSYESLVKLCGRTSVHTMGSINLAKNVFATLYSVDPTVGYQTAFQQVRTLALHLKSSLDKQKNPEMTTKVIYTWQYVQSLDFFSRVISAAPEGSPLHQLIHPLVQVTLRTATLVPSPAYFPLRFYLVRSLVRLSRHTGVYIPLGSILVDVLASNAVSKRGKKSSLKQFDFDNNIRASASYIGTQVYQNSVGDELVDLFVEVFVLYSKSIAFPELVSPVITTLKRFTKRSTNARLNKQLATLIERLVSNSDYIVKQRDNVTFGPRDKELIAAFLKETEWEKTPLGTLAIARRRTREERVKLLQNLEEDEEQVEGLSGLEDSEEEQEEAGESDSE</sequence>
<feature type="region of interest" description="Disordered" evidence="4">
    <location>
        <begin position="587"/>
        <end position="618"/>
    </location>
</feature>
<organism evidence="5 6">
    <name type="scientific">Wickerhamiella sorbophila</name>
    <dbReference type="NCBI Taxonomy" id="45607"/>
    <lineage>
        <taxon>Eukaryota</taxon>
        <taxon>Fungi</taxon>
        <taxon>Dikarya</taxon>
        <taxon>Ascomycota</taxon>
        <taxon>Saccharomycotina</taxon>
        <taxon>Dipodascomycetes</taxon>
        <taxon>Dipodascales</taxon>
        <taxon>Trichomonascaceae</taxon>
        <taxon>Wickerhamiella</taxon>
    </lineage>
</organism>
<feature type="compositionally biased region" description="Acidic residues" evidence="4">
    <location>
        <begin position="603"/>
        <end position="618"/>
    </location>
</feature>
<proteinExistence type="inferred from homology"/>
<name>A0A2T0FMB4_9ASCO</name>
<dbReference type="Pfam" id="PF03715">
    <property type="entry name" value="Noc2"/>
    <property type="match status" value="1"/>
</dbReference>
<dbReference type="GO" id="GO:0005730">
    <property type="term" value="C:nucleolus"/>
    <property type="evidence" value="ECO:0007669"/>
    <property type="project" value="TreeGrafter"/>
</dbReference>
<dbReference type="PANTHER" id="PTHR12687:SF4">
    <property type="entry name" value="NUCLEOLAR COMPLEX PROTEIN 2 HOMOLOG"/>
    <property type="match status" value="1"/>
</dbReference>
<evidence type="ECO:0000256" key="4">
    <source>
        <dbReference type="SAM" id="MobiDB-lite"/>
    </source>
</evidence>
<keyword evidence="6" id="KW-1185">Reference proteome</keyword>
<keyword evidence="3" id="KW-0539">Nucleus</keyword>
<dbReference type="PANTHER" id="PTHR12687">
    <property type="entry name" value="NUCLEOLAR COMPLEX 2 AND RAD4-RELATED"/>
    <property type="match status" value="1"/>
</dbReference>
<comment type="caution">
    <text evidence="5">The sequence shown here is derived from an EMBL/GenBank/DDBJ whole genome shotgun (WGS) entry which is preliminary data.</text>
</comment>
<dbReference type="EMBL" id="NDIQ01000022">
    <property type="protein sequence ID" value="PRT56133.1"/>
    <property type="molecule type" value="Genomic_DNA"/>
</dbReference>
<dbReference type="GO" id="GO:0030690">
    <property type="term" value="C:Noc1p-Noc2p complex"/>
    <property type="evidence" value="ECO:0007669"/>
    <property type="project" value="TreeGrafter"/>
</dbReference>
<dbReference type="GO" id="GO:0030691">
    <property type="term" value="C:Noc2p-Noc3p complex"/>
    <property type="evidence" value="ECO:0007669"/>
    <property type="project" value="TreeGrafter"/>
</dbReference>
<reference evidence="5 6" key="1">
    <citation type="submission" date="2017-04" db="EMBL/GenBank/DDBJ databases">
        <title>Genome sequencing of [Candida] sorbophila.</title>
        <authorList>
            <person name="Ahn J.O."/>
        </authorList>
    </citation>
    <scope>NUCLEOTIDE SEQUENCE [LARGE SCALE GENOMIC DNA]</scope>
    <source>
        <strain evidence="5 6">DS02</strain>
    </source>
</reference>
<comment type="similarity">
    <text evidence="2">Belongs to the NOC2 family.</text>
</comment>
<dbReference type="GO" id="GO:0042273">
    <property type="term" value="P:ribosomal large subunit biogenesis"/>
    <property type="evidence" value="ECO:0007669"/>
    <property type="project" value="TreeGrafter"/>
</dbReference>
<evidence type="ECO:0000313" key="6">
    <source>
        <dbReference type="Proteomes" id="UP000238350"/>
    </source>
</evidence>
<comment type="subcellular location">
    <subcellularLocation>
        <location evidence="1">Nucleus</location>
    </subcellularLocation>
</comment>
<feature type="region of interest" description="Disordered" evidence="4">
    <location>
        <begin position="1"/>
        <end position="97"/>
    </location>
</feature>
<dbReference type="AlphaFoldDB" id="A0A2T0FMB4"/>
<accession>A0A2T0FMB4</accession>
<feature type="region of interest" description="Disordered" evidence="4">
    <location>
        <begin position="105"/>
        <end position="124"/>
    </location>
</feature>
<dbReference type="RefSeq" id="XP_024666078.1">
    <property type="nucleotide sequence ID" value="XM_024810310.1"/>
</dbReference>
<dbReference type="InterPro" id="IPR016024">
    <property type="entry name" value="ARM-type_fold"/>
</dbReference>
<dbReference type="GeneID" id="36517501"/>
<dbReference type="Proteomes" id="UP000238350">
    <property type="component" value="Unassembled WGS sequence"/>
</dbReference>
<feature type="compositionally biased region" description="Basic residues" evidence="4">
    <location>
        <begin position="1"/>
        <end position="15"/>
    </location>
</feature>
<evidence type="ECO:0000313" key="5">
    <source>
        <dbReference type="EMBL" id="PRT56133.1"/>
    </source>
</evidence>
<dbReference type="InterPro" id="IPR005343">
    <property type="entry name" value="Noc2"/>
</dbReference>
<dbReference type="SUPFAM" id="SSF48371">
    <property type="entry name" value="ARM repeat"/>
    <property type="match status" value="1"/>
</dbReference>
<evidence type="ECO:0000256" key="1">
    <source>
        <dbReference type="ARBA" id="ARBA00004123"/>
    </source>
</evidence>
<dbReference type="GO" id="GO:0005654">
    <property type="term" value="C:nucleoplasm"/>
    <property type="evidence" value="ECO:0007669"/>
    <property type="project" value="TreeGrafter"/>
</dbReference>
<evidence type="ECO:0000256" key="3">
    <source>
        <dbReference type="ARBA" id="ARBA00023242"/>
    </source>
</evidence>